<accession>X5GXK5</accession>
<proteinExistence type="predicted"/>
<dbReference type="Proteomes" id="UP000023755">
    <property type="component" value="Chromosome"/>
</dbReference>
<evidence type="ECO:0000256" key="1">
    <source>
        <dbReference type="SAM" id="SignalP"/>
    </source>
</evidence>
<keyword evidence="3" id="KW-1185">Reference proteome</keyword>
<gene>
    <name evidence="2" type="ORF">NHE_0873</name>
</gene>
<dbReference type="EMBL" id="CP007481">
    <property type="protein sequence ID" value="AHX11792.1"/>
    <property type="molecule type" value="Genomic_DNA"/>
</dbReference>
<feature type="signal peptide" evidence="1">
    <location>
        <begin position="1"/>
        <end position="21"/>
    </location>
</feature>
<keyword evidence="1" id="KW-0732">Signal</keyword>
<dbReference type="KEGG" id="nhm:NHE_0873"/>
<feature type="chain" id="PRO_5004957406" description="Surface antigen family protein" evidence="1">
    <location>
        <begin position="22"/>
        <end position="225"/>
    </location>
</feature>
<dbReference type="InterPro" id="IPR011250">
    <property type="entry name" value="OMP/PagP_B-barrel"/>
</dbReference>
<evidence type="ECO:0008006" key="4">
    <source>
        <dbReference type="Google" id="ProtNLM"/>
    </source>
</evidence>
<sequence>MKKLFYTSILLMQIVGSSTYAANLDSTSESFLGSYMNLSYRSAILANQEGFKDFTTFNHGGTVGIYCPVQGGTEVGLELDVIRPTGLFLDKDGTEADMLASSIMYSGLFKLQKQLTISDDIGITAGVGVGPTYLTFDTFTGTDKGAPYEDRKVDSKLQVTAVGDLSFSFPLTGSLSGRLGYSFQYTPLGDLTMRESDSEQAIKGGSIVSHAVKVGISAPLEALFS</sequence>
<dbReference type="SUPFAM" id="SSF56925">
    <property type="entry name" value="OMPA-like"/>
    <property type="match status" value="1"/>
</dbReference>
<dbReference type="STRING" id="1286528.NHE_0873"/>
<name>X5GXK5_9RICK</name>
<dbReference type="HOGENOM" id="CLU_1089176_0_0_5"/>
<evidence type="ECO:0000313" key="3">
    <source>
        <dbReference type="Proteomes" id="UP000023755"/>
    </source>
</evidence>
<evidence type="ECO:0000313" key="2">
    <source>
        <dbReference type="EMBL" id="AHX11792.1"/>
    </source>
</evidence>
<organism evidence="2 3">
    <name type="scientific">Neorickettsia helminthoeca str. Oregon</name>
    <dbReference type="NCBI Taxonomy" id="1286528"/>
    <lineage>
        <taxon>Bacteria</taxon>
        <taxon>Pseudomonadati</taxon>
        <taxon>Pseudomonadota</taxon>
        <taxon>Alphaproteobacteria</taxon>
        <taxon>Rickettsiales</taxon>
        <taxon>Anaplasmataceae</taxon>
        <taxon>Neorickettsia</taxon>
    </lineage>
</organism>
<dbReference type="AlphaFoldDB" id="X5GXK5"/>
<reference evidence="2 3" key="1">
    <citation type="submission" date="2014-03" db="EMBL/GenBank/DDBJ databases">
        <title>Sequencing and Comparison of Genomes and Transcriptome Profiles of Human Ehrlichiosis Agents.</title>
        <authorList>
            <person name="Lin M."/>
            <person name="Daugherty S.C."/>
            <person name="Nagaraj S."/>
            <person name="Cheng Z."/>
            <person name="Xiong Q."/>
            <person name="Lin F.-Y."/>
            <person name="Sengamalay N."/>
            <person name="Ott S."/>
            <person name="Godinez A."/>
            <person name="Tallon L.J."/>
            <person name="Sadzewicz L."/>
            <person name="Fraser C.M."/>
            <person name="Dunning Hotopp J.C."/>
            <person name="Rikihisa Y."/>
        </authorList>
    </citation>
    <scope>NUCLEOTIDE SEQUENCE [LARGE SCALE GENOMIC DNA]</scope>
    <source>
        <strain evidence="2 3">Oregon</strain>
    </source>
</reference>
<protein>
    <recommendedName>
        <fullName evidence="4">Surface antigen family protein</fullName>
    </recommendedName>
</protein>